<protein>
    <submittedName>
        <fullName evidence="2">Uncharacterized protein</fullName>
    </submittedName>
</protein>
<comment type="caution">
    <text evidence="2">The sequence shown here is derived from an EMBL/GenBank/DDBJ whole genome shotgun (WGS) entry which is preliminary data.</text>
</comment>
<feature type="transmembrane region" description="Helical" evidence="1">
    <location>
        <begin position="107"/>
        <end position="126"/>
    </location>
</feature>
<keyword evidence="1" id="KW-0472">Membrane</keyword>
<reference evidence="2 3" key="1">
    <citation type="submission" date="2021-06" db="EMBL/GenBank/DDBJ databases">
        <title>Caerostris extrusa draft genome.</title>
        <authorList>
            <person name="Kono N."/>
            <person name="Arakawa K."/>
        </authorList>
    </citation>
    <scope>NUCLEOTIDE SEQUENCE [LARGE SCALE GENOMIC DNA]</scope>
</reference>
<keyword evidence="3" id="KW-1185">Reference proteome</keyword>
<name>A0AAV4W954_CAEEX</name>
<evidence type="ECO:0000313" key="2">
    <source>
        <dbReference type="EMBL" id="GIY78590.1"/>
    </source>
</evidence>
<evidence type="ECO:0000313" key="3">
    <source>
        <dbReference type="Proteomes" id="UP001054945"/>
    </source>
</evidence>
<organism evidence="2 3">
    <name type="scientific">Caerostris extrusa</name>
    <name type="common">Bark spider</name>
    <name type="synonym">Caerostris bankana</name>
    <dbReference type="NCBI Taxonomy" id="172846"/>
    <lineage>
        <taxon>Eukaryota</taxon>
        <taxon>Metazoa</taxon>
        <taxon>Ecdysozoa</taxon>
        <taxon>Arthropoda</taxon>
        <taxon>Chelicerata</taxon>
        <taxon>Arachnida</taxon>
        <taxon>Araneae</taxon>
        <taxon>Araneomorphae</taxon>
        <taxon>Entelegynae</taxon>
        <taxon>Araneoidea</taxon>
        <taxon>Araneidae</taxon>
        <taxon>Caerostris</taxon>
    </lineage>
</organism>
<sequence>MEMVNAGFQDDDRVPSDLSKDMRDAYPVYILDAVPKYKETLEVSEKSKMTNCEVHLADRPTWKKVLFFVCSVSNQSTEDETEEEISAEEEAITASEGIVEKPMWRRLCNANAMILLIISSFIWGYYA</sequence>
<accession>A0AAV4W954</accession>
<keyword evidence="1" id="KW-0812">Transmembrane</keyword>
<evidence type="ECO:0000256" key="1">
    <source>
        <dbReference type="SAM" id="Phobius"/>
    </source>
</evidence>
<proteinExistence type="predicted"/>
<dbReference type="Proteomes" id="UP001054945">
    <property type="component" value="Unassembled WGS sequence"/>
</dbReference>
<keyword evidence="1" id="KW-1133">Transmembrane helix</keyword>
<dbReference type="AlphaFoldDB" id="A0AAV4W954"/>
<gene>
    <name evidence="2" type="primary">slc5a9_1</name>
    <name evidence="2" type="ORF">CEXT_61681</name>
</gene>
<dbReference type="EMBL" id="BPLR01015772">
    <property type="protein sequence ID" value="GIY78590.1"/>
    <property type="molecule type" value="Genomic_DNA"/>
</dbReference>